<sequence length="52" mass="5936">MDYDTDNATGSHNWDPPETSFLCCAVLFYSVWSSFLQCLRNMNCINAGTEYC</sequence>
<protein>
    <submittedName>
        <fullName evidence="1">Uncharacterized protein</fullName>
    </submittedName>
</protein>
<accession>A0A0V0RCK8</accession>
<dbReference type="Proteomes" id="UP000054630">
    <property type="component" value="Unassembled WGS sequence"/>
</dbReference>
<dbReference type="EMBL" id="JYDL01000637">
    <property type="protein sequence ID" value="KRX12207.1"/>
    <property type="molecule type" value="Genomic_DNA"/>
</dbReference>
<name>A0A0V0RCK8_9BILA</name>
<gene>
    <name evidence="1" type="ORF">T07_13557</name>
</gene>
<comment type="caution">
    <text evidence="1">The sequence shown here is derived from an EMBL/GenBank/DDBJ whole genome shotgun (WGS) entry which is preliminary data.</text>
</comment>
<evidence type="ECO:0000313" key="1">
    <source>
        <dbReference type="EMBL" id="KRX12207.1"/>
    </source>
</evidence>
<evidence type="ECO:0000313" key="2">
    <source>
        <dbReference type="Proteomes" id="UP000054630"/>
    </source>
</evidence>
<proteinExistence type="predicted"/>
<dbReference type="AlphaFoldDB" id="A0A0V0RCK8"/>
<reference evidence="1 2" key="1">
    <citation type="submission" date="2015-01" db="EMBL/GenBank/DDBJ databases">
        <title>Evolution of Trichinella species and genotypes.</title>
        <authorList>
            <person name="Korhonen P.K."/>
            <person name="Edoardo P."/>
            <person name="Giuseppe L.R."/>
            <person name="Gasser R.B."/>
        </authorList>
    </citation>
    <scope>NUCLEOTIDE SEQUENCE [LARGE SCALE GENOMIC DNA]</scope>
    <source>
        <strain evidence="1">ISS37</strain>
    </source>
</reference>
<organism evidence="1 2">
    <name type="scientific">Trichinella nelsoni</name>
    <dbReference type="NCBI Taxonomy" id="6336"/>
    <lineage>
        <taxon>Eukaryota</taxon>
        <taxon>Metazoa</taxon>
        <taxon>Ecdysozoa</taxon>
        <taxon>Nematoda</taxon>
        <taxon>Enoplea</taxon>
        <taxon>Dorylaimia</taxon>
        <taxon>Trichinellida</taxon>
        <taxon>Trichinellidae</taxon>
        <taxon>Trichinella</taxon>
    </lineage>
</organism>
<keyword evidence="2" id="KW-1185">Reference proteome</keyword>